<dbReference type="Gene3D" id="3.30.420.10">
    <property type="entry name" value="Ribonuclease H-like superfamily/Ribonuclease H"/>
    <property type="match status" value="1"/>
</dbReference>
<dbReference type="Gene3D" id="1.10.10.60">
    <property type="entry name" value="Homeodomain-like"/>
    <property type="match status" value="1"/>
</dbReference>
<dbReference type="Pfam" id="PF13333">
    <property type="entry name" value="rve_2"/>
    <property type="match status" value="1"/>
</dbReference>
<dbReference type="GO" id="GO:0015074">
    <property type="term" value="P:DNA integration"/>
    <property type="evidence" value="ECO:0007669"/>
    <property type="project" value="InterPro"/>
</dbReference>
<organism evidence="3">
    <name type="scientific">Salmonella enterica</name>
    <name type="common">Salmonella choleraesuis</name>
    <dbReference type="NCBI Taxonomy" id="28901"/>
    <lineage>
        <taxon>Bacteria</taxon>
        <taxon>Pseudomonadati</taxon>
        <taxon>Pseudomonadota</taxon>
        <taxon>Gammaproteobacteria</taxon>
        <taxon>Enterobacterales</taxon>
        <taxon>Enterobacteriaceae</taxon>
        <taxon>Salmonella</taxon>
    </lineage>
</organism>
<dbReference type="SUPFAM" id="SSF48295">
    <property type="entry name" value="TrpR-like"/>
    <property type="match status" value="1"/>
</dbReference>
<evidence type="ECO:0000313" key="3">
    <source>
        <dbReference type="EMBL" id="MMS76492.1"/>
    </source>
</evidence>
<evidence type="ECO:0000256" key="1">
    <source>
        <dbReference type="SAM" id="MobiDB-lite"/>
    </source>
</evidence>
<dbReference type="PANTHER" id="PTHR46889:SF4">
    <property type="entry name" value="TRANSPOSASE INSO FOR INSERTION SEQUENCE ELEMENT IS911B-RELATED"/>
    <property type="match status" value="1"/>
</dbReference>
<dbReference type="InterPro" id="IPR009057">
    <property type="entry name" value="Homeodomain-like_sf"/>
</dbReference>
<dbReference type="InterPro" id="IPR025948">
    <property type="entry name" value="HTH-like_dom"/>
</dbReference>
<evidence type="ECO:0000259" key="2">
    <source>
        <dbReference type="PROSITE" id="PS50994"/>
    </source>
</evidence>
<dbReference type="SUPFAM" id="SSF53098">
    <property type="entry name" value="Ribonuclease H-like"/>
    <property type="match status" value="1"/>
</dbReference>
<dbReference type="InterPro" id="IPR036397">
    <property type="entry name" value="RNaseH_sf"/>
</dbReference>
<feature type="compositionally biased region" description="Basic and acidic residues" evidence="1">
    <location>
        <begin position="112"/>
        <end position="132"/>
    </location>
</feature>
<proteinExistence type="predicted"/>
<reference evidence="3" key="1">
    <citation type="submission" date="2018-10" db="EMBL/GenBank/DDBJ databases">
        <authorList>
            <consortium name="PulseNet: The National Subtyping Network for Foodborne Disease Surveillance"/>
            <person name="Tarr C.L."/>
            <person name="Trees E."/>
            <person name="Katz L.S."/>
            <person name="Carleton-Romer H.A."/>
            <person name="Stroika S."/>
            <person name="Kucerova Z."/>
            <person name="Roache K.F."/>
            <person name="Sabol A.L."/>
            <person name="Besser J."/>
            <person name="Gerner-Smidt P."/>
        </authorList>
    </citation>
    <scope>NUCLEOTIDE SEQUENCE [LARGE SCALE GENOMIC DNA]</scope>
    <source>
        <strain evidence="3">PNUSAS052121</strain>
    </source>
</reference>
<dbReference type="InterPro" id="IPR055247">
    <property type="entry name" value="InsJ-like_HTH"/>
</dbReference>
<dbReference type="InterPro" id="IPR050900">
    <property type="entry name" value="Transposase_IS3/IS150/IS904"/>
</dbReference>
<dbReference type="NCBIfam" id="NF033516">
    <property type="entry name" value="transpos_IS3"/>
    <property type="match status" value="1"/>
</dbReference>
<dbReference type="InterPro" id="IPR048020">
    <property type="entry name" value="Transpos_IS3"/>
</dbReference>
<dbReference type="AlphaFoldDB" id="A0A403SXX4"/>
<dbReference type="GO" id="GO:0043565">
    <property type="term" value="F:sequence-specific DNA binding"/>
    <property type="evidence" value="ECO:0007669"/>
    <property type="project" value="InterPro"/>
</dbReference>
<dbReference type="SUPFAM" id="SSF46689">
    <property type="entry name" value="Homeodomain-like"/>
    <property type="match status" value="1"/>
</dbReference>
<comment type="caution">
    <text evidence="3">The sequence shown here is derived from an EMBL/GenBank/DDBJ whole genome shotgun (WGS) entry which is preliminary data.</text>
</comment>
<dbReference type="Pfam" id="PF13276">
    <property type="entry name" value="HTH_21"/>
    <property type="match status" value="1"/>
</dbReference>
<protein>
    <submittedName>
        <fullName evidence="3">IS3 family transposase</fullName>
    </submittedName>
</protein>
<dbReference type="EMBL" id="RWAH01000005">
    <property type="protein sequence ID" value="MMS76492.1"/>
    <property type="molecule type" value="Genomic_DNA"/>
</dbReference>
<sequence length="452" mass="52465">MGRRKYSTEFKQQVVLHYLNSSDGAKKTAQLFGVDHGAVRRWTEHWKVNGVDGFTIPTRAYSAEFKESVVLWMQQHHQSSRKAAAEFFVAAACTVSKWERLYREGGIIALRDKPRGRPMKSGKDETSDKELNNPRPAFQSTEEELEYLRAENAYPKKASSLDSGKAEDKAKIITELRQSHNLRMLLLIAGLPRSTYYWHVKSDDRRERYEGEQQRIAALFHYHKGRYGYRRITLALRNEGYSINHKTVRKLMRKMGLASCLRSKKYQSYKGTYGKVAPNILERDFKASGPNQKWVTDVTEFNVKGTKLYLSPVLDLYNSEIIAWNMTTHPGMSLVENMLSKAIKRLKPGDRPILHSDQGWQYQMARYQEVLKVKGIVQSMSRKGNCLDNAVIENFFGLLKTECWHHEEYENTEHLRKTVEEYIHYYNNERIKVKLNGLSPVEYRTQTMSAAS</sequence>
<dbReference type="PANTHER" id="PTHR46889">
    <property type="entry name" value="TRANSPOSASE INSF FOR INSERTION SEQUENCE IS3B-RELATED"/>
    <property type="match status" value="1"/>
</dbReference>
<dbReference type="Pfam" id="PF00665">
    <property type="entry name" value="rve"/>
    <property type="match status" value="1"/>
</dbReference>
<feature type="domain" description="Integrase catalytic" evidence="2">
    <location>
        <begin position="286"/>
        <end position="448"/>
    </location>
</feature>
<gene>
    <name evidence="3" type="ORF">D9O31_07820</name>
</gene>
<accession>A0A403SXX4</accession>
<name>A0A403SXX4_SALER</name>
<feature type="region of interest" description="Disordered" evidence="1">
    <location>
        <begin position="112"/>
        <end position="137"/>
    </location>
</feature>
<dbReference type="Pfam" id="PF13518">
    <property type="entry name" value="HTH_28"/>
    <property type="match status" value="1"/>
</dbReference>
<dbReference type="PROSITE" id="PS50994">
    <property type="entry name" value="INTEGRASE"/>
    <property type="match status" value="1"/>
</dbReference>
<dbReference type="InterPro" id="IPR001584">
    <property type="entry name" value="Integrase_cat-core"/>
</dbReference>
<dbReference type="InterPro" id="IPR012337">
    <property type="entry name" value="RNaseH-like_sf"/>
</dbReference>
<dbReference type="InterPro" id="IPR010921">
    <property type="entry name" value="Trp_repressor/repl_initiator"/>
</dbReference>
<dbReference type="Proteomes" id="UP000839526">
    <property type="component" value="Unassembled WGS sequence"/>
</dbReference>